<evidence type="ECO:0000313" key="3">
    <source>
        <dbReference type="Proteomes" id="UP000675968"/>
    </source>
</evidence>
<dbReference type="PANTHER" id="PTHR34293:SF1">
    <property type="entry name" value="HTH-TYPE TRANSCRIPTIONAL REGULATOR TRMBL2"/>
    <property type="match status" value="1"/>
</dbReference>
<comment type="caution">
    <text evidence="2">The sequence shown here is derived from an EMBL/GenBank/DDBJ whole genome shotgun (WGS) entry which is preliminary data.</text>
</comment>
<evidence type="ECO:0000313" key="2">
    <source>
        <dbReference type="EMBL" id="MBS3061906.1"/>
    </source>
</evidence>
<sequence length="247" mass="28430">MTTQALEKLGLSRNESLIYRTLLRNGNQNSAELARESGVHRINVYDVLNSLIAKGLVSYVVEEGKRVFKAEDPHKLEELLSQKSAILSGILPELFSQFNAKKEALDISILRGVEGKRSQFEEELRNAKDSFHYTFIPHGLMTMDQPPYNTMIVKFFIRLAKQGNQSRLLVLDSPEAHERARRFDNVPKLEIRFSKEITFTTVSWTVCGDVLFLTFFIEPYLVIRIRSKEIAAAFKNNFDLMWKNAKK</sequence>
<accession>A0A8T4LG84</accession>
<reference evidence="2" key="2">
    <citation type="submission" date="2021-05" db="EMBL/GenBank/DDBJ databases">
        <title>Protein family content uncovers lineage relationships and bacterial pathway maintenance mechanisms in DPANN archaea.</title>
        <authorList>
            <person name="Castelle C.J."/>
            <person name="Meheust R."/>
            <person name="Jaffe A.L."/>
            <person name="Seitz K."/>
            <person name="Gong X."/>
            <person name="Baker B.J."/>
            <person name="Banfield J.F."/>
        </authorList>
    </citation>
    <scope>NUCLEOTIDE SEQUENCE</scope>
    <source>
        <strain evidence="2">RIFCSPLOWO2_01_FULL_AR10_48_17</strain>
    </source>
</reference>
<dbReference type="SUPFAM" id="SSF46785">
    <property type="entry name" value="Winged helix' DNA-binding domain"/>
    <property type="match status" value="1"/>
</dbReference>
<dbReference type="Pfam" id="PF01978">
    <property type="entry name" value="TrmB"/>
    <property type="match status" value="1"/>
</dbReference>
<gene>
    <name evidence="2" type="ORF">J4215_04975</name>
</gene>
<dbReference type="InterPro" id="IPR002831">
    <property type="entry name" value="Tscrpt_reg_TrmB_N"/>
</dbReference>
<feature type="domain" description="Transcription regulator TrmB N-terminal" evidence="1">
    <location>
        <begin position="6"/>
        <end position="73"/>
    </location>
</feature>
<dbReference type="Gene3D" id="1.10.10.10">
    <property type="entry name" value="Winged helix-like DNA-binding domain superfamily/Winged helix DNA-binding domain"/>
    <property type="match status" value="1"/>
</dbReference>
<reference evidence="2" key="1">
    <citation type="submission" date="2021-03" db="EMBL/GenBank/DDBJ databases">
        <authorList>
            <person name="Jaffe A."/>
        </authorList>
    </citation>
    <scope>NUCLEOTIDE SEQUENCE</scope>
    <source>
        <strain evidence="2">RIFCSPLOWO2_01_FULL_AR10_48_17</strain>
    </source>
</reference>
<dbReference type="Proteomes" id="UP000675968">
    <property type="component" value="Unassembled WGS sequence"/>
</dbReference>
<dbReference type="PANTHER" id="PTHR34293">
    <property type="entry name" value="HTH-TYPE TRANSCRIPTIONAL REGULATOR TRMBL2"/>
    <property type="match status" value="1"/>
</dbReference>
<evidence type="ECO:0000259" key="1">
    <source>
        <dbReference type="Pfam" id="PF01978"/>
    </source>
</evidence>
<dbReference type="InterPro" id="IPR036388">
    <property type="entry name" value="WH-like_DNA-bd_sf"/>
</dbReference>
<dbReference type="InterPro" id="IPR051797">
    <property type="entry name" value="TrmB-like"/>
</dbReference>
<organism evidence="2 3">
    <name type="scientific">Candidatus Iainarchaeum sp</name>
    <dbReference type="NCBI Taxonomy" id="3101447"/>
    <lineage>
        <taxon>Archaea</taxon>
        <taxon>Candidatus Iainarchaeota</taxon>
        <taxon>Candidatus Iainarchaeia</taxon>
        <taxon>Candidatus Iainarchaeales</taxon>
        <taxon>Candidatus Iainarchaeaceae</taxon>
        <taxon>Candidatus Iainarchaeum</taxon>
    </lineage>
</organism>
<protein>
    <submittedName>
        <fullName evidence="2">TrmB family transcriptional regulator</fullName>
    </submittedName>
</protein>
<dbReference type="EMBL" id="JAGVWC010000011">
    <property type="protein sequence ID" value="MBS3061906.1"/>
    <property type="molecule type" value="Genomic_DNA"/>
</dbReference>
<proteinExistence type="predicted"/>
<dbReference type="AlphaFoldDB" id="A0A8T4LG84"/>
<dbReference type="InterPro" id="IPR036390">
    <property type="entry name" value="WH_DNA-bd_sf"/>
</dbReference>
<name>A0A8T4LG84_9ARCH</name>